<evidence type="ECO:0000259" key="9">
    <source>
        <dbReference type="SMART" id="SM00848"/>
    </source>
</evidence>
<accession>A0A0K1L960</accession>
<dbReference type="PROSITE" id="PS00640">
    <property type="entry name" value="THIOL_PROTEASE_ASN"/>
    <property type="match status" value="1"/>
</dbReference>
<evidence type="ECO:0000313" key="10">
    <source>
        <dbReference type="EMBL" id="AKU38390.1"/>
    </source>
</evidence>
<dbReference type="PROSITE" id="PS00639">
    <property type="entry name" value="THIOL_PROTEASE_HIS"/>
    <property type="match status" value="1"/>
</dbReference>
<evidence type="ECO:0000256" key="1">
    <source>
        <dbReference type="ARBA" id="ARBA00008455"/>
    </source>
</evidence>
<evidence type="ECO:0000256" key="2">
    <source>
        <dbReference type="ARBA" id="ARBA00022670"/>
    </source>
</evidence>
<keyword evidence="6" id="KW-1015">Disulfide bond</keyword>
<dbReference type="GO" id="GO:0006508">
    <property type="term" value="P:proteolysis"/>
    <property type="evidence" value="ECO:0007669"/>
    <property type="project" value="UniProtKB-KW"/>
</dbReference>
<keyword evidence="7" id="KW-0732">Signal</keyword>
<dbReference type="InterPro" id="IPR013128">
    <property type="entry name" value="Peptidase_C1A"/>
</dbReference>
<dbReference type="InterPro" id="IPR013201">
    <property type="entry name" value="Prot_inhib_I29"/>
</dbReference>
<dbReference type="EMBL" id="KP793606">
    <property type="protein sequence ID" value="AKU38390.1"/>
    <property type="molecule type" value="mRNA"/>
</dbReference>
<evidence type="ECO:0000256" key="7">
    <source>
        <dbReference type="SAM" id="SignalP"/>
    </source>
</evidence>
<organism evidence="10">
    <name type="scientific">Eudiplozoon nipponicum</name>
    <name type="common">Flatworm</name>
    <name type="synonym">Diplozoon nipponicum</name>
    <dbReference type="NCBI Taxonomy" id="116851"/>
    <lineage>
        <taxon>Eukaryota</taxon>
        <taxon>Metazoa</taxon>
        <taxon>Spiralia</taxon>
        <taxon>Lophotrochozoa</taxon>
        <taxon>Platyhelminthes</taxon>
        <taxon>Monogenea</taxon>
        <taxon>Polyopisthocotylea</taxon>
        <taxon>Mazocraeidea</taxon>
        <taxon>Diplozoidae</taxon>
        <taxon>Eudiplozoon</taxon>
    </lineage>
</organism>
<dbReference type="AlphaFoldDB" id="A0A0K1L960"/>
<dbReference type="PROSITE" id="PS00139">
    <property type="entry name" value="THIOL_PROTEASE_CYS"/>
    <property type="match status" value="1"/>
</dbReference>
<comment type="similarity">
    <text evidence="1">Belongs to the peptidase C1 family.</text>
</comment>
<sequence length="368" mass="40572">MGSFAKMFVAASFVLCFCIIGCFSADQNESPFQKNFIINSNTASKGVDYVSQSWSMFKNFFKRNFENAIEEGERFFIFARNFFMISSHNAEYASGKKIYELTLNKFSDAKESELMKLRGYKAVMKKHKDAPKGSTYISPSVDFKLPTDVDWRNDGAVTDVKNQGQCGSCWAFSTTGSLEGQHFRKTGNLVSLSEQQLVDCSSSYGNMGCNGGLMDNAFAYIKATNGIDYEDKYPYVSGDTGSAEDTCYFKEEDIGAVDTGYVDIPTEDEAALQEAVANVGPVSVAINAGRADFMMYKQGIYKPDECPGQMNDLDHGVLVVGYGSENGQDYWIVKNSWGPDWGESGYIRMARNSGNLCGIATAASYPLV</sequence>
<dbReference type="PRINTS" id="PR00705">
    <property type="entry name" value="PAPAIN"/>
</dbReference>
<dbReference type="InterPro" id="IPR000169">
    <property type="entry name" value="Pept_cys_AS"/>
</dbReference>
<evidence type="ECO:0000256" key="4">
    <source>
        <dbReference type="ARBA" id="ARBA00022807"/>
    </source>
</evidence>
<dbReference type="Gene3D" id="3.90.70.10">
    <property type="entry name" value="Cysteine proteinases"/>
    <property type="match status" value="1"/>
</dbReference>
<dbReference type="SMART" id="SM00848">
    <property type="entry name" value="Inhibitor_I29"/>
    <property type="match status" value="1"/>
</dbReference>
<dbReference type="PANTHER" id="PTHR12411">
    <property type="entry name" value="CYSTEINE PROTEASE FAMILY C1-RELATED"/>
    <property type="match status" value="1"/>
</dbReference>
<keyword evidence="5" id="KW-0865">Zymogen</keyword>
<feature type="domain" description="Cathepsin propeptide inhibitor" evidence="9">
    <location>
        <begin position="54"/>
        <end position="114"/>
    </location>
</feature>
<name>A0A0K1L960_EUDNI</name>
<feature type="signal peptide" evidence="7">
    <location>
        <begin position="1"/>
        <end position="24"/>
    </location>
</feature>
<evidence type="ECO:0000259" key="8">
    <source>
        <dbReference type="SMART" id="SM00645"/>
    </source>
</evidence>
<dbReference type="FunFam" id="3.90.70.10:FF:000006">
    <property type="entry name" value="Cathepsin S"/>
    <property type="match status" value="1"/>
</dbReference>
<keyword evidence="4" id="KW-0788">Thiol protease</keyword>
<keyword evidence="3" id="KW-0378">Hydrolase</keyword>
<dbReference type="SMART" id="SM00645">
    <property type="entry name" value="Pept_C1"/>
    <property type="match status" value="1"/>
</dbReference>
<evidence type="ECO:0000256" key="6">
    <source>
        <dbReference type="ARBA" id="ARBA00023157"/>
    </source>
</evidence>
<keyword evidence="2" id="KW-0645">Protease</keyword>
<evidence type="ECO:0000256" key="3">
    <source>
        <dbReference type="ARBA" id="ARBA00022801"/>
    </source>
</evidence>
<dbReference type="InterPro" id="IPR025660">
    <property type="entry name" value="Pept_his_AS"/>
</dbReference>
<protein>
    <submittedName>
        <fullName evidence="10">Cathepsin L3</fullName>
    </submittedName>
</protein>
<dbReference type="Pfam" id="PF08246">
    <property type="entry name" value="Inhibitor_I29"/>
    <property type="match status" value="1"/>
</dbReference>
<reference evidence="10" key="1">
    <citation type="submission" date="2015-02" db="EMBL/GenBank/DDBJ databases">
        <title>Digestive peptidases in excretory/secretory products of the monogenean Eudiplozoon nipponicum (Heteronchoinea: Diplozoidae).</title>
        <authorList>
            <person name="Jedlickova L."/>
            <person name="Dvorakova H."/>
            <person name="Kasny M."/>
            <person name="Potesil D."/>
            <person name="Zdrahal Z."/>
            <person name="Ilgova J."/>
            <person name="Gelnar M."/>
            <person name="Mikes L."/>
        </authorList>
    </citation>
    <scope>NUCLEOTIDE SEQUENCE</scope>
</reference>
<proteinExistence type="evidence at transcript level"/>
<dbReference type="InterPro" id="IPR038765">
    <property type="entry name" value="Papain-like_cys_pep_sf"/>
</dbReference>
<feature type="chain" id="PRO_5018596503" evidence="7">
    <location>
        <begin position="25"/>
        <end position="368"/>
    </location>
</feature>
<dbReference type="InterPro" id="IPR039417">
    <property type="entry name" value="Peptidase_C1A_papain-like"/>
</dbReference>
<evidence type="ECO:0000256" key="5">
    <source>
        <dbReference type="ARBA" id="ARBA00023145"/>
    </source>
</evidence>
<feature type="domain" description="Peptidase C1A papain C-terminal" evidence="8">
    <location>
        <begin position="145"/>
        <end position="367"/>
    </location>
</feature>
<dbReference type="GO" id="GO:0008234">
    <property type="term" value="F:cysteine-type peptidase activity"/>
    <property type="evidence" value="ECO:0007669"/>
    <property type="project" value="UniProtKB-KW"/>
</dbReference>
<dbReference type="InterPro" id="IPR000668">
    <property type="entry name" value="Peptidase_C1A_C"/>
</dbReference>
<dbReference type="Pfam" id="PF00112">
    <property type="entry name" value="Peptidase_C1"/>
    <property type="match status" value="1"/>
</dbReference>
<dbReference type="CDD" id="cd02248">
    <property type="entry name" value="Peptidase_C1A"/>
    <property type="match status" value="1"/>
</dbReference>
<dbReference type="SUPFAM" id="SSF54001">
    <property type="entry name" value="Cysteine proteinases"/>
    <property type="match status" value="1"/>
</dbReference>
<dbReference type="InterPro" id="IPR025661">
    <property type="entry name" value="Pept_asp_AS"/>
</dbReference>